<gene>
    <name evidence="3" type="ORF">LY90DRAFT_629332</name>
</gene>
<keyword evidence="4" id="KW-1185">Reference proteome</keyword>
<feature type="compositionally biased region" description="Low complexity" evidence="1">
    <location>
        <begin position="676"/>
        <end position="693"/>
    </location>
</feature>
<feature type="compositionally biased region" description="Basic and acidic residues" evidence="1">
    <location>
        <begin position="19"/>
        <end position="33"/>
    </location>
</feature>
<sequence length="874" mass="100890">MGKINNSNSKTNLSKKRKVGEEKNNSSKDEDKKRKINKKNVITFETYIKTQKNDFRVCAKEIKIYPVKEYVCYNKSFFISLATNHNEGLFRFSLTKKDYRFYYYISKDDRIQERGVSKEILKRFKPFDCIKIENVKNKNSDRTIGIEVKCIFDIEKLKSHCDDTHAKSTSLTLPSNSEENYRDFIDYYNNSINSRCVDEKTYFYVFLEFKVLKPFRGSMIDLFLILLTLELWMIIILIILFKKKRKKKKKQKMGKNYNINNNTNGFNHFNNNNSLQPFNPNNTNNTLPMITNSSLISTASSYPFISPDLFTPNHSPILGLSNSLPITLSMNSELINPSLVTTTTGLTQSTAMDPSLLTVFEDPSSHSININNPIMTNPYHNNISVDFRSIETSLNREDTINLNPNINTNLSIPLELSTTIVHSPTSSILSLTTTQPSTQPSTFNPLTMTYPLLQQEQYPQQYPQQQYLQQQYLPQQYLQQPQCQQSQYQQPPLTPPLHSNQYQQINHPILSLASHPPLHQNQYQQQPQILSSNTSYPSANRTSEITNPPLEYNPVLPSPESTPESFSINPISNNRTYDIEGISKNTMDYLISSSSFNTSSSTSPKDSKVNFISEIGINAGKIQSSIVKSSNRKPKELTLNEQYSKNLHFEIRSINNIDRLRNQLSQSHPHPHPHLLHSNNNYNNHNGNGSGYYDGHIDGKEEGSEDSSSEGNDILISYYYITTKAEKKNSRSRGTTNEKNKKNKSKSLENEDKDEDKKEEDDDDDDDNEEEEEEEEEKEEKVDHISLIKHIFEGGSKENFVHSCPYIIGDNTELLYNSKRGRTNNNYFFVITKGTEILFISELIYIRTYRRSNEKNEKDKKGKEEEERRRVCHQ</sequence>
<dbReference type="AlphaFoldDB" id="A0A1Y2AV07"/>
<feature type="compositionally biased region" description="Acidic residues" evidence="1">
    <location>
        <begin position="751"/>
        <end position="778"/>
    </location>
</feature>
<evidence type="ECO:0000256" key="2">
    <source>
        <dbReference type="SAM" id="Phobius"/>
    </source>
</evidence>
<accession>A0A1Y2AV07</accession>
<dbReference type="STRING" id="1754190.A0A1Y2AV07"/>
<feature type="region of interest" description="Disordered" evidence="1">
    <location>
        <begin position="664"/>
        <end position="711"/>
    </location>
</feature>
<dbReference type="EMBL" id="MCOG01000202">
    <property type="protein sequence ID" value="ORY26382.1"/>
    <property type="molecule type" value="Genomic_DNA"/>
</dbReference>
<comment type="caution">
    <text evidence="3">The sequence shown here is derived from an EMBL/GenBank/DDBJ whole genome shotgun (WGS) entry which is preliminary data.</text>
</comment>
<feature type="region of interest" description="Disordered" evidence="1">
    <location>
        <begin position="854"/>
        <end position="874"/>
    </location>
</feature>
<dbReference type="Proteomes" id="UP000193920">
    <property type="component" value="Unassembled WGS sequence"/>
</dbReference>
<feature type="region of interest" description="Disordered" evidence="1">
    <location>
        <begin position="520"/>
        <end position="550"/>
    </location>
</feature>
<evidence type="ECO:0000313" key="4">
    <source>
        <dbReference type="Proteomes" id="UP000193920"/>
    </source>
</evidence>
<reference evidence="3 4" key="1">
    <citation type="submission" date="2016-08" db="EMBL/GenBank/DDBJ databases">
        <title>A Parts List for Fungal Cellulosomes Revealed by Comparative Genomics.</title>
        <authorList>
            <consortium name="DOE Joint Genome Institute"/>
            <person name="Haitjema C.H."/>
            <person name="Gilmore S.P."/>
            <person name="Henske J.K."/>
            <person name="Solomon K.V."/>
            <person name="De Groot R."/>
            <person name="Kuo A."/>
            <person name="Mondo S.J."/>
            <person name="Salamov A.A."/>
            <person name="Labutti K."/>
            <person name="Zhao Z."/>
            <person name="Chiniquy J."/>
            <person name="Barry K."/>
            <person name="Brewer H.M."/>
            <person name="Purvine S.O."/>
            <person name="Wright A.T."/>
            <person name="Boxma B."/>
            <person name="Van Alen T."/>
            <person name="Hackstein J.H."/>
            <person name="Baker S.E."/>
            <person name="Grigoriev I.V."/>
            <person name="O'Malley M.A."/>
        </authorList>
    </citation>
    <scope>NUCLEOTIDE SEQUENCE [LARGE SCALE GENOMIC DNA]</scope>
    <source>
        <strain evidence="3 4">G1</strain>
    </source>
</reference>
<protein>
    <submittedName>
        <fullName evidence="3">Uncharacterized protein</fullName>
    </submittedName>
</protein>
<feature type="region of interest" description="Disordered" evidence="1">
    <location>
        <begin position="727"/>
        <end position="783"/>
    </location>
</feature>
<keyword evidence="2" id="KW-0812">Transmembrane</keyword>
<keyword evidence="2" id="KW-1133">Transmembrane helix</keyword>
<keyword evidence="2" id="KW-0472">Membrane</keyword>
<organism evidence="3 4">
    <name type="scientific">Neocallimastix californiae</name>
    <dbReference type="NCBI Taxonomy" id="1754190"/>
    <lineage>
        <taxon>Eukaryota</taxon>
        <taxon>Fungi</taxon>
        <taxon>Fungi incertae sedis</taxon>
        <taxon>Chytridiomycota</taxon>
        <taxon>Chytridiomycota incertae sedis</taxon>
        <taxon>Neocallimastigomycetes</taxon>
        <taxon>Neocallimastigales</taxon>
        <taxon>Neocallimastigaceae</taxon>
        <taxon>Neocallimastix</taxon>
    </lineage>
</organism>
<name>A0A1Y2AV07_9FUNG</name>
<feature type="compositionally biased region" description="Basic and acidic residues" evidence="1">
    <location>
        <begin position="736"/>
        <end position="750"/>
    </location>
</feature>
<feature type="compositionally biased region" description="Low complexity" evidence="1">
    <location>
        <begin position="1"/>
        <end position="12"/>
    </location>
</feature>
<proteinExistence type="predicted"/>
<feature type="compositionally biased region" description="Polar residues" evidence="1">
    <location>
        <begin position="529"/>
        <end position="546"/>
    </location>
</feature>
<feature type="region of interest" description="Disordered" evidence="1">
    <location>
        <begin position="1"/>
        <end position="33"/>
    </location>
</feature>
<evidence type="ECO:0000256" key="1">
    <source>
        <dbReference type="SAM" id="MobiDB-lite"/>
    </source>
</evidence>
<evidence type="ECO:0000313" key="3">
    <source>
        <dbReference type="EMBL" id="ORY26382.1"/>
    </source>
</evidence>
<feature type="transmembrane region" description="Helical" evidence="2">
    <location>
        <begin position="222"/>
        <end position="241"/>
    </location>
</feature>